<dbReference type="Gene3D" id="1.10.260.40">
    <property type="entry name" value="lambda repressor-like DNA-binding domains"/>
    <property type="match status" value="1"/>
</dbReference>
<protein>
    <submittedName>
        <fullName evidence="2">Helix-turn-helix transcriptional regulator</fullName>
    </submittedName>
</protein>
<sequence>MIVFERVQLLAKKQGKSINDVENDLGYSQNTLYRLKRSNPSSKKLQELADYFHTTTDYLLGRTDEAIAASDIDMEVEEALNSMRSYQGQPISDEEREVMRGIIKGYLDNKNKK</sequence>
<accession>A0AB73HGB8</accession>
<feature type="domain" description="HTH cro/C1-type" evidence="1">
    <location>
        <begin position="7"/>
        <end position="59"/>
    </location>
</feature>
<comment type="caution">
    <text evidence="2">The sequence shown here is derived from an EMBL/GenBank/DDBJ whole genome shotgun (WGS) entry which is preliminary data.</text>
</comment>
<reference evidence="2" key="1">
    <citation type="submission" date="2020-11" db="EMBL/GenBank/DDBJ databases">
        <title>Antibiotic susceptibility profiles of Pediococcus pentosaceus from various origins and their implications for the safety assessment of strains with food-technology applications.</title>
        <authorList>
            <person name="Shani N."/>
            <person name="Oberhaensli S."/>
            <person name="Arias E."/>
        </authorList>
    </citation>
    <scope>NUCLEOTIDE SEQUENCE</scope>
    <source>
        <strain evidence="2">FAM 24207</strain>
    </source>
</reference>
<dbReference type="EMBL" id="JADOFP010000004">
    <property type="protein sequence ID" value="MBF7114961.1"/>
    <property type="molecule type" value="Genomic_DNA"/>
</dbReference>
<evidence type="ECO:0000259" key="1">
    <source>
        <dbReference type="PROSITE" id="PS50943"/>
    </source>
</evidence>
<dbReference type="InterPro" id="IPR010982">
    <property type="entry name" value="Lambda_DNA-bd_dom_sf"/>
</dbReference>
<gene>
    <name evidence="2" type="ORF">ITQ90_05600</name>
</gene>
<dbReference type="PROSITE" id="PS50943">
    <property type="entry name" value="HTH_CROC1"/>
    <property type="match status" value="1"/>
</dbReference>
<dbReference type="SMART" id="SM00530">
    <property type="entry name" value="HTH_XRE"/>
    <property type="match status" value="1"/>
</dbReference>
<dbReference type="SUPFAM" id="SSF47413">
    <property type="entry name" value="lambda repressor-like DNA-binding domains"/>
    <property type="match status" value="1"/>
</dbReference>
<name>A0AB73HGB8_PEDPE</name>
<proteinExistence type="predicted"/>
<dbReference type="AlphaFoldDB" id="A0AB73HGB8"/>
<organism evidence="2 3">
    <name type="scientific">Pediococcus pentosaceus</name>
    <dbReference type="NCBI Taxonomy" id="1255"/>
    <lineage>
        <taxon>Bacteria</taxon>
        <taxon>Bacillati</taxon>
        <taxon>Bacillota</taxon>
        <taxon>Bacilli</taxon>
        <taxon>Lactobacillales</taxon>
        <taxon>Lactobacillaceae</taxon>
        <taxon>Pediococcus</taxon>
    </lineage>
</organism>
<dbReference type="Pfam" id="PF01381">
    <property type="entry name" value="HTH_3"/>
    <property type="match status" value="1"/>
</dbReference>
<dbReference type="InterPro" id="IPR001387">
    <property type="entry name" value="Cro/C1-type_HTH"/>
</dbReference>
<dbReference type="GO" id="GO:0003677">
    <property type="term" value="F:DNA binding"/>
    <property type="evidence" value="ECO:0007669"/>
    <property type="project" value="InterPro"/>
</dbReference>
<dbReference type="Proteomes" id="UP001194632">
    <property type="component" value="Unassembled WGS sequence"/>
</dbReference>
<dbReference type="CDD" id="cd00093">
    <property type="entry name" value="HTH_XRE"/>
    <property type="match status" value="1"/>
</dbReference>
<evidence type="ECO:0000313" key="2">
    <source>
        <dbReference type="EMBL" id="MBF7114961.1"/>
    </source>
</evidence>
<dbReference type="RefSeq" id="WP_195749631.1">
    <property type="nucleotide sequence ID" value="NZ_CP127868.1"/>
</dbReference>
<evidence type="ECO:0000313" key="3">
    <source>
        <dbReference type="Proteomes" id="UP001194632"/>
    </source>
</evidence>